<feature type="transmembrane region" description="Helical" evidence="1">
    <location>
        <begin position="63"/>
        <end position="90"/>
    </location>
</feature>
<feature type="transmembrane region" description="Helical" evidence="1">
    <location>
        <begin position="20"/>
        <end position="43"/>
    </location>
</feature>
<dbReference type="EMBL" id="MN739942">
    <property type="protein sequence ID" value="QHT78863.1"/>
    <property type="molecule type" value="Genomic_DNA"/>
</dbReference>
<reference evidence="2" key="1">
    <citation type="journal article" date="2020" name="Nature">
        <title>Giant virus diversity and host interactions through global metagenomics.</title>
        <authorList>
            <person name="Schulz F."/>
            <person name="Roux S."/>
            <person name="Paez-Espino D."/>
            <person name="Jungbluth S."/>
            <person name="Walsh D.A."/>
            <person name="Denef V.J."/>
            <person name="McMahon K.D."/>
            <person name="Konstantinidis K.T."/>
            <person name="Eloe-Fadrosh E.A."/>
            <person name="Kyrpides N.C."/>
            <person name="Woyke T."/>
        </authorList>
    </citation>
    <scope>NUCLEOTIDE SEQUENCE</scope>
    <source>
        <strain evidence="2">GVMAG-M-3300023179-97</strain>
    </source>
</reference>
<keyword evidence="1" id="KW-0472">Membrane</keyword>
<protein>
    <submittedName>
        <fullName evidence="2">Uncharacterized protein</fullName>
    </submittedName>
</protein>
<accession>A0A6C0HFR2</accession>
<name>A0A6C0HFR2_9ZZZZ</name>
<proteinExistence type="predicted"/>
<dbReference type="AlphaFoldDB" id="A0A6C0HFR2"/>
<evidence type="ECO:0000313" key="2">
    <source>
        <dbReference type="EMBL" id="QHT78863.1"/>
    </source>
</evidence>
<keyword evidence="1" id="KW-1133">Transmembrane helix</keyword>
<organism evidence="2">
    <name type="scientific">viral metagenome</name>
    <dbReference type="NCBI Taxonomy" id="1070528"/>
    <lineage>
        <taxon>unclassified sequences</taxon>
        <taxon>metagenomes</taxon>
        <taxon>organismal metagenomes</taxon>
    </lineage>
</organism>
<keyword evidence="1" id="KW-0812">Transmembrane</keyword>
<sequence length="156" mass="17630">MTSIKLIFVFYCLKLEMQQIIAAGILYLLGVAIVLVLKPSIMFTEDGLWKEFGIGRNRNTHTWLPFWFFSILWALISYIIVTLIFSVYYVPKLQETQQLQSIQAMPSLSSVKSKRAKGVPMNLPDGYYIMNAHATGEAGGIPKYIYIGKGLPENTS</sequence>
<evidence type="ECO:0000256" key="1">
    <source>
        <dbReference type="SAM" id="Phobius"/>
    </source>
</evidence>